<keyword evidence="3" id="KW-1185">Reference proteome</keyword>
<feature type="signal peptide" evidence="1">
    <location>
        <begin position="1"/>
        <end position="22"/>
    </location>
</feature>
<feature type="chain" id="PRO_5022904884" evidence="1">
    <location>
        <begin position="23"/>
        <end position="121"/>
    </location>
</feature>
<keyword evidence="1" id="KW-0732">Signal</keyword>
<evidence type="ECO:0000256" key="1">
    <source>
        <dbReference type="SAM" id="SignalP"/>
    </source>
</evidence>
<sequence length="121" mass="13118">MTMRKQLLITAMFTALTTQTAAGLSLAPEEFTASRALACVLAQQSLGYLSEKEYGARTHSVLEGFEESEKDNILSKALGYVDGLMFSIDAADKVLVDERLQDFASSESCGDGDYYQASLSL</sequence>
<comment type="caution">
    <text evidence="2">The sequence shown here is derived from an EMBL/GenBank/DDBJ whole genome shotgun (WGS) entry which is preliminary data.</text>
</comment>
<dbReference type="RefSeq" id="WP_149612298.1">
    <property type="nucleotide sequence ID" value="NZ_VTUX01000007.1"/>
</dbReference>
<dbReference type="Proteomes" id="UP000323708">
    <property type="component" value="Unassembled WGS sequence"/>
</dbReference>
<dbReference type="AlphaFoldDB" id="A0A5B0WT90"/>
<proteinExistence type="predicted"/>
<accession>A0A5B0WT90</accession>
<organism evidence="2 3">
    <name type="scientific">Pseudohalioglobus sediminis</name>
    <dbReference type="NCBI Taxonomy" id="2606449"/>
    <lineage>
        <taxon>Bacteria</taxon>
        <taxon>Pseudomonadati</taxon>
        <taxon>Pseudomonadota</taxon>
        <taxon>Gammaproteobacteria</taxon>
        <taxon>Cellvibrionales</taxon>
        <taxon>Halieaceae</taxon>
        <taxon>Pseudohalioglobus</taxon>
    </lineage>
</organism>
<dbReference type="EMBL" id="VTUX01000007">
    <property type="protein sequence ID" value="KAA1189688.1"/>
    <property type="molecule type" value="Genomic_DNA"/>
</dbReference>
<reference evidence="2 3" key="1">
    <citation type="submission" date="2019-09" db="EMBL/GenBank/DDBJ databases">
        <authorList>
            <person name="Chen X.-Y."/>
        </authorList>
    </citation>
    <scope>NUCLEOTIDE SEQUENCE [LARGE SCALE GENOMIC DNA]</scope>
    <source>
        <strain evidence="2 3">NY5</strain>
    </source>
</reference>
<protein>
    <submittedName>
        <fullName evidence="2">Uncharacterized protein</fullName>
    </submittedName>
</protein>
<evidence type="ECO:0000313" key="3">
    <source>
        <dbReference type="Proteomes" id="UP000323708"/>
    </source>
</evidence>
<evidence type="ECO:0000313" key="2">
    <source>
        <dbReference type="EMBL" id="KAA1189688.1"/>
    </source>
</evidence>
<name>A0A5B0WT90_9GAMM</name>
<gene>
    <name evidence="2" type="ORF">F0M18_15170</name>
</gene>